<feature type="disulfide bond" evidence="7">
    <location>
        <begin position="333"/>
        <end position="377"/>
    </location>
</feature>
<evidence type="ECO:0000256" key="10">
    <source>
        <dbReference type="SAM" id="SignalP"/>
    </source>
</evidence>
<dbReference type="VEuPathDB" id="FungiDB:PV09_07501"/>
<evidence type="ECO:0000313" key="13">
    <source>
        <dbReference type="Proteomes" id="UP000053259"/>
    </source>
</evidence>
<dbReference type="InterPro" id="IPR033876">
    <property type="entry name" value="SAP-like"/>
</dbReference>
<evidence type="ECO:0000259" key="11">
    <source>
        <dbReference type="PROSITE" id="PS51767"/>
    </source>
</evidence>
<comment type="similarity">
    <text evidence="1">Belongs to the peptidase A1 family.</text>
</comment>
<dbReference type="GO" id="GO:0004190">
    <property type="term" value="F:aspartic-type endopeptidase activity"/>
    <property type="evidence" value="ECO:0007669"/>
    <property type="project" value="UniProtKB-KW"/>
</dbReference>
<feature type="transmembrane region" description="Helical" evidence="9">
    <location>
        <begin position="506"/>
        <end position="528"/>
    </location>
</feature>
<keyword evidence="9" id="KW-0812">Transmembrane</keyword>
<evidence type="ECO:0000256" key="8">
    <source>
        <dbReference type="SAM" id="MobiDB-lite"/>
    </source>
</evidence>
<feature type="region of interest" description="Disordered" evidence="8">
    <location>
        <begin position="434"/>
        <end position="453"/>
    </location>
</feature>
<evidence type="ECO:0000313" key="12">
    <source>
        <dbReference type="EMBL" id="KIW00979.1"/>
    </source>
</evidence>
<dbReference type="CDD" id="cd05474">
    <property type="entry name" value="SAP_like"/>
    <property type="match status" value="1"/>
</dbReference>
<evidence type="ECO:0000256" key="2">
    <source>
        <dbReference type="ARBA" id="ARBA00022670"/>
    </source>
</evidence>
<keyword evidence="7" id="KW-1015">Disulfide bond</keyword>
<dbReference type="RefSeq" id="XP_016210848.1">
    <property type="nucleotide sequence ID" value="XM_016361273.1"/>
</dbReference>
<feature type="active site" evidence="6">
    <location>
        <position position="90"/>
    </location>
</feature>
<dbReference type="Proteomes" id="UP000053259">
    <property type="component" value="Unassembled WGS sequence"/>
</dbReference>
<gene>
    <name evidence="12" type="ORF">PV09_07501</name>
</gene>
<proteinExistence type="inferred from homology"/>
<dbReference type="PROSITE" id="PS51767">
    <property type="entry name" value="PEPTIDASE_A1"/>
    <property type="match status" value="1"/>
</dbReference>
<dbReference type="EMBL" id="KN847558">
    <property type="protein sequence ID" value="KIW00979.1"/>
    <property type="molecule type" value="Genomic_DNA"/>
</dbReference>
<organism evidence="12 13">
    <name type="scientific">Verruconis gallopava</name>
    <dbReference type="NCBI Taxonomy" id="253628"/>
    <lineage>
        <taxon>Eukaryota</taxon>
        <taxon>Fungi</taxon>
        <taxon>Dikarya</taxon>
        <taxon>Ascomycota</taxon>
        <taxon>Pezizomycotina</taxon>
        <taxon>Dothideomycetes</taxon>
        <taxon>Pleosporomycetidae</taxon>
        <taxon>Venturiales</taxon>
        <taxon>Sympoventuriaceae</taxon>
        <taxon>Verruconis</taxon>
    </lineage>
</organism>
<evidence type="ECO:0000256" key="3">
    <source>
        <dbReference type="ARBA" id="ARBA00022729"/>
    </source>
</evidence>
<evidence type="ECO:0000256" key="5">
    <source>
        <dbReference type="ARBA" id="ARBA00022801"/>
    </source>
</evidence>
<dbReference type="PRINTS" id="PR00792">
    <property type="entry name" value="PEPSIN"/>
</dbReference>
<reference evidence="12 13" key="1">
    <citation type="submission" date="2015-01" db="EMBL/GenBank/DDBJ databases">
        <title>The Genome Sequence of Ochroconis gallopava CBS43764.</title>
        <authorList>
            <consortium name="The Broad Institute Genomics Platform"/>
            <person name="Cuomo C."/>
            <person name="de Hoog S."/>
            <person name="Gorbushina A."/>
            <person name="Stielow B."/>
            <person name="Teixiera M."/>
            <person name="Abouelleil A."/>
            <person name="Chapman S.B."/>
            <person name="Priest M."/>
            <person name="Young S.K."/>
            <person name="Wortman J."/>
            <person name="Nusbaum C."/>
            <person name="Birren B."/>
        </authorList>
    </citation>
    <scope>NUCLEOTIDE SEQUENCE [LARGE SCALE GENOMIC DNA]</scope>
    <source>
        <strain evidence="12 13">CBS 43764</strain>
    </source>
</reference>
<dbReference type="GO" id="GO:0006508">
    <property type="term" value="P:proteolysis"/>
    <property type="evidence" value="ECO:0007669"/>
    <property type="project" value="UniProtKB-KW"/>
</dbReference>
<dbReference type="HOGENOM" id="CLU_013253_9_3_1"/>
<dbReference type="Gene3D" id="2.40.70.10">
    <property type="entry name" value="Acid Proteases"/>
    <property type="match status" value="2"/>
</dbReference>
<dbReference type="InterPro" id="IPR001461">
    <property type="entry name" value="Aspartic_peptidase_A1"/>
</dbReference>
<dbReference type="OrthoDB" id="771136at2759"/>
<evidence type="ECO:0000256" key="7">
    <source>
        <dbReference type="PIRSR" id="PIRSR601461-2"/>
    </source>
</evidence>
<dbReference type="InterPro" id="IPR033121">
    <property type="entry name" value="PEPTIDASE_A1"/>
</dbReference>
<evidence type="ECO:0000256" key="1">
    <source>
        <dbReference type="ARBA" id="ARBA00007447"/>
    </source>
</evidence>
<dbReference type="STRING" id="253628.A0A0D2APD0"/>
<keyword evidence="3 10" id="KW-0732">Signal</keyword>
<sequence>MAPLTSWNLLAFAAISVTRIHAAPAPEPKVVAFPLERKSVPLSDVLYTRRLNKRAAQAYTATLYNAQDHSLYLINATIGTPGQPFQLQLDTGSSDIWAPWVDSNICKDTPSRCSTGSFNDVDSSSFTEVAPDKFYISYVDGTQITGDYVNETFSVAGVTITDMTMGIAKDMTGAPGGDDAPFTGLVGVGFDTNEAIFSQSNGQIMYPTIMSQLVNEGKIATRAFSLWLNDITASSGSILFGGVDSAKYSGDLVMLPIQTDPVSGIKSSYTVTLAGVTVTGAGGKTVYSGKSSAPCLLDSGNSRAFVPADIGWDILAGVGAVNDTDIGTFIVPCDVGSTQGSFTFQFGNSNGPTVSVPISEFVLPLEGVTFKNGQSACQWALLPDDGNGATLGDTFLRSAYVVYDLDGMEIGMAQTKFNVTDSSVKEITAAGSIPGASSTASGDATVPTNTPTATVPIVTGTTDIALNSNTNTFALGSPTASASSSSGSASASKGAAPGLSPPSTPFVGTVVAGIAVLFAMLGGSMFILV</sequence>
<evidence type="ECO:0000256" key="4">
    <source>
        <dbReference type="ARBA" id="ARBA00022750"/>
    </source>
</evidence>
<name>A0A0D2APD0_9PEZI</name>
<keyword evidence="9" id="KW-1133">Transmembrane helix</keyword>
<evidence type="ECO:0000256" key="9">
    <source>
        <dbReference type="SAM" id="Phobius"/>
    </source>
</evidence>
<evidence type="ECO:0000256" key="6">
    <source>
        <dbReference type="PIRSR" id="PIRSR601461-1"/>
    </source>
</evidence>
<dbReference type="AlphaFoldDB" id="A0A0D2APD0"/>
<accession>A0A0D2APD0</accession>
<protein>
    <recommendedName>
        <fullName evidence="11">Peptidase A1 domain-containing protein</fullName>
    </recommendedName>
</protein>
<dbReference type="GeneID" id="27315474"/>
<feature type="active site" evidence="6">
    <location>
        <position position="298"/>
    </location>
</feature>
<dbReference type="InParanoid" id="A0A0D2APD0"/>
<dbReference type="InterPro" id="IPR021109">
    <property type="entry name" value="Peptidase_aspartic_dom_sf"/>
</dbReference>
<keyword evidence="13" id="KW-1185">Reference proteome</keyword>
<dbReference type="SUPFAM" id="SSF50630">
    <property type="entry name" value="Acid proteases"/>
    <property type="match status" value="1"/>
</dbReference>
<feature type="signal peptide" evidence="10">
    <location>
        <begin position="1"/>
        <end position="22"/>
    </location>
</feature>
<keyword evidence="4" id="KW-0064">Aspartyl protease</keyword>
<feature type="domain" description="Peptidase A1" evidence="11">
    <location>
        <begin position="72"/>
        <end position="413"/>
    </location>
</feature>
<dbReference type="PANTHER" id="PTHR47966">
    <property type="entry name" value="BETA-SITE APP-CLEAVING ENZYME, ISOFORM A-RELATED"/>
    <property type="match status" value="1"/>
</dbReference>
<feature type="chain" id="PRO_5002248998" description="Peptidase A1 domain-containing protein" evidence="10">
    <location>
        <begin position="23"/>
        <end position="529"/>
    </location>
</feature>
<keyword evidence="9" id="KW-0472">Membrane</keyword>
<keyword evidence="5" id="KW-0378">Hydrolase</keyword>
<keyword evidence="2" id="KW-0645">Protease</keyword>
<dbReference type="PANTHER" id="PTHR47966:SF65">
    <property type="entry name" value="ASPARTIC-TYPE ENDOPEPTIDASE"/>
    <property type="match status" value="1"/>
</dbReference>
<dbReference type="Pfam" id="PF00026">
    <property type="entry name" value="Asp"/>
    <property type="match status" value="1"/>
</dbReference>